<organism evidence="1 2">
    <name type="scientific">Nemania bipapillata</name>
    <dbReference type="NCBI Taxonomy" id="110536"/>
    <lineage>
        <taxon>Eukaryota</taxon>
        <taxon>Fungi</taxon>
        <taxon>Dikarya</taxon>
        <taxon>Ascomycota</taxon>
        <taxon>Pezizomycotina</taxon>
        <taxon>Sordariomycetes</taxon>
        <taxon>Xylariomycetidae</taxon>
        <taxon>Xylariales</taxon>
        <taxon>Xylariaceae</taxon>
        <taxon>Nemania</taxon>
    </lineage>
</organism>
<sequence length="297" mass="32818">MALSEKLNINPDKVPNLKLGLHVAQVVLALTVFILEIVVFRADKSKINGNNGWPFGLCFLSIPAWVYLALAPRYERTRRAANPNVMLVVDSIFAIFWLSAFASQAAYNTANSCGTACAVSKAVVGIAFFETLAWVFSTLISAFTLRYYQQNGDLPGYERIGNTQNIDPDKAAFSMAPHDEEAYAPINMDDHHDDGHDDGHELHQNRPYDSDSYGSRPIYEAETSYQPHHTSSPAPHENPFDNTYRTHGSTSPHPSPFADPYAAPSGGSHIYAPPAADDYDDGRPVQFPSANYDRTLH</sequence>
<reference evidence="1" key="1">
    <citation type="submission" date="2022-11" db="EMBL/GenBank/DDBJ databases">
        <title>Genome Sequence of Nemania bipapillata.</title>
        <authorList>
            <person name="Buettner E."/>
        </authorList>
    </citation>
    <scope>NUCLEOTIDE SEQUENCE</scope>
    <source>
        <strain evidence="1">CP14</strain>
    </source>
</reference>
<proteinExistence type="predicted"/>
<dbReference type="EMBL" id="JAPESX010000979">
    <property type="protein sequence ID" value="KAJ8118870.1"/>
    <property type="molecule type" value="Genomic_DNA"/>
</dbReference>
<dbReference type="Proteomes" id="UP001153334">
    <property type="component" value="Unassembled WGS sequence"/>
</dbReference>
<evidence type="ECO:0000313" key="1">
    <source>
        <dbReference type="EMBL" id="KAJ8118870.1"/>
    </source>
</evidence>
<accession>A0ACC2IUP9</accession>
<gene>
    <name evidence="1" type="ORF">ONZ43_g3909</name>
</gene>
<protein>
    <submittedName>
        <fullName evidence="1">Uncharacterized protein</fullName>
    </submittedName>
</protein>
<keyword evidence="2" id="KW-1185">Reference proteome</keyword>
<comment type="caution">
    <text evidence="1">The sequence shown here is derived from an EMBL/GenBank/DDBJ whole genome shotgun (WGS) entry which is preliminary data.</text>
</comment>
<name>A0ACC2IUP9_9PEZI</name>
<evidence type="ECO:0000313" key="2">
    <source>
        <dbReference type="Proteomes" id="UP001153334"/>
    </source>
</evidence>